<reference evidence="1" key="1">
    <citation type="journal article" date="2015" name="Nature">
        <title>Complex archaea that bridge the gap between prokaryotes and eukaryotes.</title>
        <authorList>
            <person name="Spang A."/>
            <person name="Saw J.H."/>
            <person name="Jorgensen S.L."/>
            <person name="Zaremba-Niedzwiedzka K."/>
            <person name="Martijn J."/>
            <person name="Lind A.E."/>
            <person name="van Eijk R."/>
            <person name="Schleper C."/>
            <person name="Guy L."/>
            <person name="Ettema T.J."/>
        </authorList>
    </citation>
    <scope>NUCLEOTIDE SEQUENCE</scope>
</reference>
<organism evidence="1">
    <name type="scientific">marine sediment metagenome</name>
    <dbReference type="NCBI Taxonomy" id="412755"/>
    <lineage>
        <taxon>unclassified sequences</taxon>
        <taxon>metagenomes</taxon>
        <taxon>ecological metagenomes</taxon>
    </lineage>
</organism>
<evidence type="ECO:0008006" key="2">
    <source>
        <dbReference type="Google" id="ProtNLM"/>
    </source>
</evidence>
<dbReference type="AlphaFoldDB" id="A0A0F9F062"/>
<feature type="non-terminal residue" evidence="1">
    <location>
        <position position="1"/>
    </location>
</feature>
<dbReference type="GO" id="GO:0005737">
    <property type="term" value="C:cytoplasm"/>
    <property type="evidence" value="ECO:0007669"/>
    <property type="project" value="TreeGrafter"/>
</dbReference>
<dbReference type="PANTHER" id="PTHR22603">
    <property type="entry name" value="CHOLINE/ETHANOALAMINE KINASE"/>
    <property type="match status" value="1"/>
</dbReference>
<gene>
    <name evidence="1" type="ORF">LCGC14_2011730</name>
</gene>
<dbReference type="Gene3D" id="3.90.1200.10">
    <property type="match status" value="1"/>
</dbReference>
<dbReference type="InterPro" id="IPR011009">
    <property type="entry name" value="Kinase-like_dom_sf"/>
</dbReference>
<evidence type="ECO:0000313" key="1">
    <source>
        <dbReference type="EMBL" id="KKL79748.1"/>
    </source>
</evidence>
<accession>A0A0F9F062</accession>
<dbReference type="EMBL" id="LAZR01023076">
    <property type="protein sequence ID" value="KKL79748.1"/>
    <property type="molecule type" value="Genomic_DNA"/>
</dbReference>
<dbReference type="Pfam" id="PF01633">
    <property type="entry name" value="Choline_kinase"/>
    <property type="match status" value="1"/>
</dbReference>
<comment type="caution">
    <text evidence="1">The sequence shown here is derived from an EMBL/GenBank/DDBJ whole genome shotgun (WGS) entry which is preliminary data.</text>
</comment>
<dbReference type="PANTHER" id="PTHR22603:SF66">
    <property type="entry name" value="ETHANOLAMINE KINASE"/>
    <property type="match status" value="1"/>
</dbReference>
<dbReference type="SUPFAM" id="SSF56112">
    <property type="entry name" value="Protein kinase-like (PK-like)"/>
    <property type="match status" value="1"/>
</dbReference>
<protein>
    <recommendedName>
        <fullName evidence="2">Aminoglycoside phosphotransferase domain-containing protein</fullName>
    </recommendedName>
</protein>
<dbReference type="GO" id="GO:0004305">
    <property type="term" value="F:ethanolamine kinase activity"/>
    <property type="evidence" value="ECO:0007669"/>
    <property type="project" value="TreeGrafter"/>
</dbReference>
<proteinExistence type="predicted"/>
<dbReference type="GO" id="GO:0006646">
    <property type="term" value="P:phosphatidylethanolamine biosynthetic process"/>
    <property type="evidence" value="ECO:0007669"/>
    <property type="project" value="TreeGrafter"/>
</dbReference>
<sequence>FHDVDGDGVYNPLNVDYREFDIAGTIERLIKLSSIINIPESEYTPCHNDLLADNFILINEEAVHKYDAPMYIIDWEYAGMAPKYYDIGDMFQEILVPREAEKQIVEEYCAGYRFDHVLYHIDLFKPFPDIYWFLWSLIQLNISKIEFDYYNYGKTKYDNACTVITLWIPVQTDCLIVFSKKFYLPYTRCGTMPH</sequence>
<name>A0A0F9F062_9ZZZZ</name>